<accession>A0A1R0L064</accession>
<dbReference type="Proteomes" id="UP000187486">
    <property type="component" value="Unassembled WGS sequence"/>
</dbReference>
<dbReference type="RefSeq" id="WP_076155759.1">
    <property type="nucleotide sequence ID" value="NZ_JBEZVB010000010.1"/>
</dbReference>
<protein>
    <submittedName>
        <fullName evidence="1">Uncharacterized protein</fullName>
    </submittedName>
</protein>
<dbReference type="OrthoDB" id="3520945at2"/>
<evidence type="ECO:0000313" key="2">
    <source>
        <dbReference type="Proteomes" id="UP000187486"/>
    </source>
</evidence>
<sequence>MKPTDEVDDLRTRFEARLSGLRGRQLLAVDYWDVHNFASEPARWDYGNWHHAVMGVGLSTDAGPATITWTSTFYSYGVEVLGRIEDHLILGEEGPERIGPDAGSKSPWDRYLRTPIRETIAHWERLEIGPAMRADGTIVEPARTVDVPVAVRLDFAAGAVWFVAAMPEPPDWQRVFVGGDEIMVVFSPEKMRDMGFKDTPILSIAQ</sequence>
<evidence type="ECO:0000313" key="1">
    <source>
        <dbReference type="EMBL" id="OLZ55180.1"/>
    </source>
</evidence>
<dbReference type="AlphaFoldDB" id="A0A1R0L064"/>
<keyword evidence="2" id="KW-1185">Reference proteome</keyword>
<name>A0A1R0L064_9PSEU</name>
<dbReference type="EMBL" id="MQUQ01000003">
    <property type="protein sequence ID" value="OLZ55180.1"/>
    <property type="molecule type" value="Genomic_DNA"/>
</dbReference>
<comment type="caution">
    <text evidence="1">The sequence shown here is derived from an EMBL/GenBank/DDBJ whole genome shotgun (WGS) entry which is preliminary data.</text>
</comment>
<organism evidence="1 2">
    <name type="scientific">Amycolatopsis coloradensis</name>
    <dbReference type="NCBI Taxonomy" id="76021"/>
    <lineage>
        <taxon>Bacteria</taxon>
        <taxon>Bacillati</taxon>
        <taxon>Actinomycetota</taxon>
        <taxon>Actinomycetes</taxon>
        <taxon>Pseudonocardiales</taxon>
        <taxon>Pseudonocardiaceae</taxon>
        <taxon>Amycolatopsis</taxon>
    </lineage>
</organism>
<reference evidence="1 2" key="1">
    <citation type="submission" date="2016-01" db="EMBL/GenBank/DDBJ databases">
        <title>Amycolatopsis coloradensis genome sequencing and assembly.</title>
        <authorList>
            <person name="Mayilraj S."/>
        </authorList>
    </citation>
    <scope>NUCLEOTIDE SEQUENCE [LARGE SCALE GENOMIC DNA]</scope>
    <source>
        <strain evidence="1 2">DSM 44225</strain>
    </source>
</reference>
<proteinExistence type="predicted"/>
<gene>
    <name evidence="1" type="ORF">BS329_03900</name>
</gene>